<gene>
    <name evidence="1" type="ORF">K505DRAFT_363474</name>
</gene>
<evidence type="ECO:0000313" key="2">
    <source>
        <dbReference type="Proteomes" id="UP000799757"/>
    </source>
</evidence>
<dbReference type="Gene3D" id="3.50.50.60">
    <property type="entry name" value="FAD/NAD(P)-binding domain"/>
    <property type="match status" value="1"/>
</dbReference>
<accession>A0A6A6X6S5</accession>
<dbReference type="OrthoDB" id="10260355at2759"/>
<evidence type="ECO:0008006" key="3">
    <source>
        <dbReference type="Google" id="ProtNLM"/>
    </source>
</evidence>
<dbReference type="SUPFAM" id="SSF51905">
    <property type="entry name" value="FAD/NAD(P)-binding domain"/>
    <property type="match status" value="1"/>
</dbReference>
<sequence>MSSINEATRNPTTGPMKLLSKEVTTFTNGSKEVEAQLKTTTINSPFKIESRHIARLVDRISPLTYPQWELSQQSELKLSHTSDIHADAPAYERSSFGMFAVGDSISPFKIVSYAIASGNFAAVAAATQLQAEKYNHFSLV</sequence>
<dbReference type="EMBL" id="MU002000">
    <property type="protein sequence ID" value="KAF2791813.1"/>
    <property type="molecule type" value="Genomic_DNA"/>
</dbReference>
<dbReference type="Proteomes" id="UP000799757">
    <property type="component" value="Unassembled WGS sequence"/>
</dbReference>
<reference evidence="1" key="1">
    <citation type="journal article" date="2020" name="Stud. Mycol.">
        <title>101 Dothideomycetes genomes: a test case for predicting lifestyles and emergence of pathogens.</title>
        <authorList>
            <person name="Haridas S."/>
            <person name="Albert R."/>
            <person name="Binder M."/>
            <person name="Bloem J."/>
            <person name="Labutti K."/>
            <person name="Salamov A."/>
            <person name="Andreopoulos B."/>
            <person name="Baker S."/>
            <person name="Barry K."/>
            <person name="Bills G."/>
            <person name="Bluhm B."/>
            <person name="Cannon C."/>
            <person name="Castanera R."/>
            <person name="Culley D."/>
            <person name="Daum C."/>
            <person name="Ezra D."/>
            <person name="Gonzalez J."/>
            <person name="Henrissat B."/>
            <person name="Kuo A."/>
            <person name="Liang C."/>
            <person name="Lipzen A."/>
            <person name="Lutzoni F."/>
            <person name="Magnuson J."/>
            <person name="Mondo S."/>
            <person name="Nolan M."/>
            <person name="Ohm R."/>
            <person name="Pangilinan J."/>
            <person name="Park H.-J."/>
            <person name="Ramirez L."/>
            <person name="Alfaro M."/>
            <person name="Sun H."/>
            <person name="Tritt A."/>
            <person name="Yoshinaga Y."/>
            <person name="Zwiers L.-H."/>
            <person name="Turgeon B."/>
            <person name="Goodwin S."/>
            <person name="Spatafora J."/>
            <person name="Crous P."/>
            <person name="Grigoriev I."/>
        </authorList>
    </citation>
    <scope>NUCLEOTIDE SEQUENCE</scope>
    <source>
        <strain evidence="1">CBS 109.77</strain>
    </source>
</reference>
<dbReference type="AlphaFoldDB" id="A0A6A6X6S5"/>
<dbReference type="InterPro" id="IPR036188">
    <property type="entry name" value="FAD/NAD-bd_sf"/>
</dbReference>
<keyword evidence="2" id="KW-1185">Reference proteome</keyword>
<evidence type="ECO:0000313" key="1">
    <source>
        <dbReference type="EMBL" id="KAF2791813.1"/>
    </source>
</evidence>
<name>A0A6A6X6S5_9PLEO</name>
<protein>
    <recommendedName>
        <fullName evidence="3">FAD/NAD(P)-binding domain-containing protein</fullName>
    </recommendedName>
</protein>
<organism evidence="1 2">
    <name type="scientific">Melanomma pulvis-pyrius CBS 109.77</name>
    <dbReference type="NCBI Taxonomy" id="1314802"/>
    <lineage>
        <taxon>Eukaryota</taxon>
        <taxon>Fungi</taxon>
        <taxon>Dikarya</taxon>
        <taxon>Ascomycota</taxon>
        <taxon>Pezizomycotina</taxon>
        <taxon>Dothideomycetes</taxon>
        <taxon>Pleosporomycetidae</taxon>
        <taxon>Pleosporales</taxon>
        <taxon>Melanommataceae</taxon>
        <taxon>Melanomma</taxon>
    </lineage>
</organism>
<proteinExistence type="predicted"/>